<dbReference type="Gene3D" id="1.10.340.70">
    <property type="match status" value="1"/>
</dbReference>
<dbReference type="GeneID" id="127752107"/>
<feature type="compositionally biased region" description="Basic and acidic residues" evidence="2">
    <location>
        <begin position="357"/>
        <end position="366"/>
    </location>
</feature>
<evidence type="ECO:0000259" key="3">
    <source>
        <dbReference type="PROSITE" id="PS50994"/>
    </source>
</evidence>
<evidence type="ECO:0000313" key="5">
    <source>
        <dbReference type="RefSeq" id="XP_052132660.1"/>
    </source>
</evidence>
<dbReference type="InterPro" id="IPR041588">
    <property type="entry name" value="Integrase_H2C2"/>
</dbReference>
<feature type="domain" description="Integrase catalytic" evidence="3">
    <location>
        <begin position="190"/>
        <end position="365"/>
    </location>
</feature>
<dbReference type="Gene3D" id="3.30.420.10">
    <property type="entry name" value="Ribonuclease H-like superfamily/Ribonuclease H"/>
    <property type="match status" value="1"/>
</dbReference>
<feature type="region of interest" description="Disordered" evidence="2">
    <location>
        <begin position="347"/>
        <end position="366"/>
    </location>
</feature>
<evidence type="ECO:0000256" key="1">
    <source>
        <dbReference type="ARBA" id="ARBA00012493"/>
    </source>
</evidence>
<reference evidence="5" key="1">
    <citation type="submission" date="2025-08" db="UniProtKB">
        <authorList>
            <consortium name="RefSeq"/>
        </authorList>
    </citation>
    <scope>IDENTIFICATION</scope>
    <source>
        <tissue evidence="5">Whole organism</tissue>
    </source>
</reference>
<dbReference type="PROSITE" id="PS50994">
    <property type="entry name" value="INTEGRASE"/>
    <property type="match status" value="1"/>
</dbReference>
<dbReference type="GO" id="GO:0003964">
    <property type="term" value="F:RNA-directed DNA polymerase activity"/>
    <property type="evidence" value="ECO:0007669"/>
    <property type="project" value="UniProtKB-EC"/>
</dbReference>
<dbReference type="OrthoDB" id="5978043at2759"/>
<dbReference type="EC" id="2.7.7.49" evidence="1"/>
<dbReference type="PANTHER" id="PTHR37984:SF5">
    <property type="entry name" value="PROTEIN NYNRIN-LIKE"/>
    <property type="match status" value="1"/>
</dbReference>
<dbReference type="SUPFAM" id="SSF53098">
    <property type="entry name" value="Ribonuclease H-like"/>
    <property type="match status" value="1"/>
</dbReference>
<dbReference type="PANTHER" id="PTHR37984">
    <property type="entry name" value="PROTEIN CBG26694"/>
    <property type="match status" value="1"/>
</dbReference>
<name>A0A9C6XVP1_FRAOC</name>
<dbReference type="AlphaFoldDB" id="A0A9C6XVP1"/>
<dbReference type="KEGG" id="foc:127752107"/>
<keyword evidence="4" id="KW-1185">Reference proteome</keyword>
<dbReference type="FunFam" id="3.30.420.10:FF:000063">
    <property type="entry name" value="Retrovirus-related Pol polyprotein from transposon 297-like Protein"/>
    <property type="match status" value="1"/>
</dbReference>
<dbReference type="FunFam" id="1.10.340.70:FF:000003">
    <property type="entry name" value="Protein CBG25708"/>
    <property type="match status" value="1"/>
</dbReference>
<dbReference type="InterPro" id="IPR001584">
    <property type="entry name" value="Integrase_cat-core"/>
</dbReference>
<dbReference type="GO" id="GO:0015074">
    <property type="term" value="P:DNA integration"/>
    <property type="evidence" value="ECO:0007669"/>
    <property type="project" value="InterPro"/>
</dbReference>
<dbReference type="Pfam" id="PF17921">
    <property type="entry name" value="Integrase_H2C2"/>
    <property type="match status" value="1"/>
</dbReference>
<accession>A0A9C6XVP1</accession>
<gene>
    <name evidence="5" type="primary">LOC127752107</name>
</gene>
<organism evidence="4 5">
    <name type="scientific">Frankliniella occidentalis</name>
    <name type="common">Western flower thrips</name>
    <name type="synonym">Euthrips occidentalis</name>
    <dbReference type="NCBI Taxonomy" id="133901"/>
    <lineage>
        <taxon>Eukaryota</taxon>
        <taxon>Metazoa</taxon>
        <taxon>Ecdysozoa</taxon>
        <taxon>Arthropoda</taxon>
        <taxon>Hexapoda</taxon>
        <taxon>Insecta</taxon>
        <taxon>Pterygota</taxon>
        <taxon>Neoptera</taxon>
        <taxon>Paraneoptera</taxon>
        <taxon>Thysanoptera</taxon>
        <taxon>Terebrantia</taxon>
        <taxon>Thripoidea</taxon>
        <taxon>Thripidae</taxon>
        <taxon>Frankliniella</taxon>
    </lineage>
</organism>
<dbReference type="InterPro" id="IPR036397">
    <property type="entry name" value="RNaseH_sf"/>
</dbReference>
<dbReference type="RefSeq" id="XP_052132660.1">
    <property type="nucleotide sequence ID" value="XM_052276700.1"/>
</dbReference>
<dbReference type="InterPro" id="IPR012337">
    <property type="entry name" value="RNaseH-like_sf"/>
</dbReference>
<protein>
    <recommendedName>
        <fullName evidence="1">RNA-directed DNA polymerase</fullName>
        <ecNumber evidence="1">2.7.7.49</ecNumber>
    </recommendedName>
</protein>
<evidence type="ECO:0000256" key="2">
    <source>
        <dbReference type="SAM" id="MobiDB-lite"/>
    </source>
</evidence>
<dbReference type="Proteomes" id="UP000504606">
    <property type="component" value="Unplaced"/>
</dbReference>
<dbReference type="Pfam" id="PF00665">
    <property type="entry name" value="rve"/>
    <property type="match status" value="1"/>
</dbReference>
<proteinExistence type="predicted"/>
<dbReference type="InterPro" id="IPR050951">
    <property type="entry name" value="Retrovirus_Pol_polyprotein"/>
</dbReference>
<dbReference type="GO" id="GO:0003676">
    <property type="term" value="F:nucleic acid binding"/>
    <property type="evidence" value="ECO:0007669"/>
    <property type="project" value="InterPro"/>
</dbReference>
<feature type="region of interest" description="Disordered" evidence="2">
    <location>
        <begin position="416"/>
        <end position="460"/>
    </location>
</feature>
<sequence>MFGITKFHECINGRSNLTIYTDHKPLVGFFKPHAPTPEHISPRLLRCNDDIVPDAVGIHLLELSSGIPVNRKDIVEATQQDPVLRVLYDALSTTWPDVITTPLQPYYNIKMELTTLDGCILRGDRVVVPEVLRGRVLASLHAAHHGMTKMKAIMQSYAWWPGVTTNITDIVKACPTCREHQRNPTPSYTPWPTPSRHWERVHGDFCYVDGQNFLILIDAWSRWPEIYPVRNLTAAELIRCVRTAFATHGVPNLFVSDNGRQLVSPDFENFLARNGCQHLTSAPYFPQSNGLAERTVATFKGFVKKFNEGDWHARTDRALFAMRITPSSATGEAPAVRVFNRPLRTPWDVMKPTPPHPEPEANRLPRLEPGQPVSFRDHRPGAAKFSPGHIVATLGNKMYTVRDATGQIHVRNINQLHRAPPDPPTPAQPRAAPKKDVAADWTVLDIEDDGPQPDPTQQGR</sequence>
<evidence type="ECO:0000313" key="4">
    <source>
        <dbReference type="Proteomes" id="UP000504606"/>
    </source>
</evidence>